<dbReference type="Proteomes" id="UP001148786">
    <property type="component" value="Unassembled WGS sequence"/>
</dbReference>
<feature type="region of interest" description="Disordered" evidence="2">
    <location>
        <begin position="1424"/>
        <end position="1516"/>
    </location>
</feature>
<feature type="compositionally biased region" description="Basic and acidic residues" evidence="2">
    <location>
        <begin position="1424"/>
        <end position="1441"/>
    </location>
</feature>
<feature type="compositionally biased region" description="Low complexity" evidence="2">
    <location>
        <begin position="1323"/>
        <end position="1362"/>
    </location>
</feature>
<feature type="compositionally biased region" description="Low complexity" evidence="2">
    <location>
        <begin position="1451"/>
        <end position="1460"/>
    </location>
</feature>
<feature type="region of interest" description="Disordered" evidence="2">
    <location>
        <begin position="1296"/>
        <end position="1392"/>
    </location>
</feature>
<feature type="region of interest" description="Disordered" evidence="2">
    <location>
        <begin position="1059"/>
        <end position="1085"/>
    </location>
</feature>
<name>A0A9W8JPV2_9AGAR</name>
<dbReference type="Pfam" id="PF18759">
    <property type="entry name" value="Plavaka"/>
    <property type="match status" value="1"/>
</dbReference>
<accession>A0A9W8JPV2</accession>
<protein>
    <submittedName>
        <fullName evidence="3">Uncharacterized protein</fullName>
    </submittedName>
</protein>
<feature type="compositionally biased region" description="Polar residues" evidence="2">
    <location>
        <begin position="1367"/>
        <end position="1379"/>
    </location>
</feature>
<evidence type="ECO:0000256" key="1">
    <source>
        <dbReference type="SAM" id="Coils"/>
    </source>
</evidence>
<evidence type="ECO:0000313" key="4">
    <source>
        <dbReference type="Proteomes" id="UP001148786"/>
    </source>
</evidence>
<comment type="caution">
    <text evidence="3">The sequence shown here is derived from an EMBL/GenBank/DDBJ whole genome shotgun (WGS) entry which is preliminary data.</text>
</comment>
<gene>
    <name evidence="3" type="ORF">NLJ89_g9890</name>
</gene>
<dbReference type="EMBL" id="JANKHO010001645">
    <property type="protein sequence ID" value="KAJ3500219.1"/>
    <property type="molecule type" value="Genomic_DNA"/>
</dbReference>
<feature type="coiled-coil region" evidence="1">
    <location>
        <begin position="894"/>
        <end position="921"/>
    </location>
</feature>
<keyword evidence="1" id="KW-0175">Coiled coil</keyword>
<feature type="compositionally biased region" description="Acidic residues" evidence="2">
    <location>
        <begin position="1303"/>
        <end position="1314"/>
    </location>
</feature>
<dbReference type="OrthoDB" id="3239511at2759"/>
<evidence type="ECO:0000256" key="2">
    <source>
        <dbReference type="SAM" id="MobiDB-lite"/>
    </source>
</evidence>
<keyword evidence="4" id="KW-1185">Reference proteome</keyword>
<dbReference type="InterPro" id="IPR041078">
    <property type="entry name" value="Plavaka"/>
</dbReference>
<proteinExistence type="predicted"/>
<feature type="compositionally biased region" description="Basic residues" evidence="2">
    <location>
        <begin position="1504"/>
        <end position="1516"/>
    </location>
</feature>
<organism evidence="3 4">
    <name type="scientific">Agrocybe chaxingu</name>
    <dbReference type="NCBI Taxonomy" id="84603"/>
    <lineage>
        <taxon>Eukaryota</taxon>
        <taxon>Fungi</taxon>
        <taxon>Dikarya</taxon>
        <taxon>Basidiomycota</taxon>
        <taxon>Agaricomycotina</taxon>
        <taxon>Agaricomycetes</taxon>
        <taxon>Agaricomycetidae</taxon>
        <taxon>Agaricales</taxon>
        <taxon>Agaricineae</taxon>
        <taxon>Strophariaceae</taxon>
        <taxon>Agrocybe</taxon>
    </lineage>
</organism>
<reference evidence="3" key="1">
    <citation type="submission" date="2022-07" db="EMBL/GenBank/DDBJ databases">
        <title>Genome Sequence of Agrocybe chaxingu.</title>
        <authorList>
            <person name="Buettner E."/>
        </authorList>
    </citation>
    <scope>NUCLEOTIDE SEQUENCE</scope>
    <source>
        <strain evidence="3">MP-N11</strain>
    </source>
</reference>
<evidence type="ECO:0000313" key="3">
    <source>
        <dbReference type="EMBL" id="KAJ3500219.1"/>
    </source>
</evidence>
<sequence>MPPKQKPNGKQRAPAQQKYCERCETWWPARGFHSHERSCKKKLCRPDGDDVFQELVDQREAQYNALQGHPPLPRSSGAEIHAVDFEMGVEFEGDNADGHTGTRVPIHVRQKKIPGLLPLRGWIRMMSPPSPPSIPDVALPPKEQFIPDLDDIKIKHHPASGKPDEYYHFDDYNPKSDIRLKQASIPVDHKPWKPFRTRLDFEIAEIILDTHMNSKQTKTLLSLIRCCIETPEGFTIRNVKDLSDTWTFAHTTKTSGFEYRDITVPYKGEQLVYDMYTRPLFNWCFDLLQDKSLVPLFHWNAEKHFKFDGDRFERFYNELWTGKAWWDIQSCLPTDSVPFCIILYADKTRLSSFGTAKGYPVVARCANLPAEVRNGDGVGGGRLVGWLPIVEEDAGESGKRGFINLKRVVWHHAFLEILESIVKYTFTGYELRCGDDVTRQIFFFILILSADYEEQCVMALIRGTRSRHPCPICLVPEAQLSNLSEVYPLRSTDEMKNVVETARQLRAAEREEVLKDHGLRNVENVFWKMDGSDVYKALSWDRLHAYHGGLFSDHLWVEFKEIIEGLGRKSAKSVDEQYVSNQSSQFPEAFMREFADGGKYEDISKIVVFASHNILSPEITPRGYTLLKLMRSYLELDMFMSLKLHTETTIAHGRKELLVFNDLLQKYKPFNALKNWNFPKGHTHQHAFDDIENKGVTRNYNTKLGEKKNVPLKVQYKFHTNFKDVAPQILKVNEADLIANMIRDALDHLNDFTETQRNLNEPSGNDKKSSNELLHISLGSALQPSSLGEIEAKHVDTSGFEQLHIKIAQRLTRILEKNVRIAKEKTIQVYQMMRVRYETKTDWEQRVDILRVNPSFHHREQHDFVLVQVDKGRYIFAQLLLIFGIVVDEAPGNEELLLDQIRSLQAELADLKGKYSAATSELSDFKLAATATKGRHQKGAAIDLATYFTRLGCFHHAFFSAIFNPTQALGHPQPDFAYFDPRRYESSEAIEFGPAAEVYACIPEEYHSLILSSDVFARQYGGGISSGRSSAIHSVCTEGQALFGISSVFFHIPKSAKDSTTTAEEGEETDASASDTGTPGHQDVRFQPDEVDSFIDFDMVPPCRHVRKYTNEMAKMFPPILYEGFDRTKPEALFLNPILFMIIHVVLYGKGAAMAPNANSCNFWSNSPYLRTDGHAPGVTYSLISWAAVLAIYVLSDDTVLDGAGIGNITQTDYGNYALLYKQYLIQYPNRTWINSLFGKWNNAVYPPHIHENVKVYTADAPSMLPRSSTQPAPMESGRTNSQTVQELFAALANPAASNPLPDQDDTSDSEPDQPEAQSCQHLSSLSSDSSDNDSGALATRLTRSLTLSTATSSTSTQLSSRPVLSKSATTRTRISQQPIVPATTHPHILPQPVVPATSSYVIPDPSFLLPTDNPEPRTIASHEHISATDVTEMRPADKSKKVGNRATRIATAASSSSTSGLEDADADTTIIAPPSLPATRKSARSKQPEVPATSLDSAATSASKKRSTRSGKKRS</sequence>
<feature type="compositionally biased region" description="Low complexity" evidence="2">
    <location>
        <begin position="1493"/>
        <end position="1503"/>
    </location>
</feature>